<keyword evidence="10" id="KW-0739">Sodium transport</keyword>
<evidence type="ECO:0000256" key="9">
    <source>
        <dbReference type="ARBA" id="ARBA00023136"/>
    </source>
</evidence>
<keyword evidence="4" id="KW-1003">Cell membrane</keyword>
<keyword evidence="8" id="KW-0406">Ion transport</keyword>
<evidence type="ECO:0000256" key="5">
    <source>
        <dbReference type="ARBA" id="ARBA00022692"/>
    </source>
</evidence>
<evidence type="ECO:0000256" key="2">
    <source>
        <dbReference type="ARBA" id="ARBA00006434"/>
    </source>
</evidence>
<name>A0AAD7ZKV9_DIPPU</name>
<dbReference type="AlphaFoldDB" id="A0AAD7ZKV9"/>
<proteinExistence type="inferred from homology"/>
<keyword evidence="14" id="KW-1185">Reference proteome</keyword>
<keyword evidence="3" id="KW-0813">Transport</keyword>
<evidence type="ECO:0000256" key="11">
    <source>
        <dbReference type="RuleBase" id="RU362091"/>
    </source>
</evidence>
<reference evidence="13" key="1">
    <citation type="journal article" date="2023" name="IScience">
        <title>Live-bearing cockroach genome reveals convergent evolutionary mechanisms linked to viviparity in insects and beyond.</title>
        <authorList>
            <person name="Fouks B."/>
            <person name="Harrison M.C."/>
            <person name="Mikhailova A.A."/>
            <person name="Marchal E."/>
            <person name="English S."/>
            <person name="Carruthers M."/>
            <person name="Jennings E.C."/>
            <person name="Chiamaka E.L."/>
            <person name="Frigard R.A."/>
            <person name="Pippel M."/>
            <person name="Attardo G.M."/>
            <person name="Benoit J.B."/>
            <person name="Bornberg-Bauer E."/>
            <person name="Tobe S.S."/>
        </authorList>
    </citation>
    <scope>NUCLEOTIDE SEQUENCE</scope>
    <source>
        <strain evidence="13">Stay&amp;Tobe</strain>
    </source>
</reference>
<sequence>KISRADQLLPFYVMDIASKIPGLPGLFVAGVFCAALSSMSTSLNTLCGVIYEDFLARILPARTKNERTVNLIMKSTVCIVGIICVLLVFVVERMGSVVHATVTLGGITYGAMLGLFSLGMFFPWANSKGALAGGLSSLLLMGWLVTGAQAAVSRGAIIFDMKPMSTEGCNITTFTSNLTDPQPIIMHPDMSSHNSDEDLPFVLFRISYLYFNVVGCLTVIVVGLVVSFITGANKAGEVNPDLLSPVIHWMLPKNKNKEYKPVKQLSNQIKTTKH</sequence>
<keyword evidence="9 12" id="KW-0472">Membrane</keyword>
<feature type="transmembrane region" description="Helical" evidence="12">
    <location>
        <begin position="26"/>
        <end position="51"/>
    </location>
</feature>
<protein>
    <recommendedName>
        <fullName evidence="15">Sodium-coupled monocarboxylate transporter 2</fullName>
    </recommendedName>
</protein>
<evidence type="ECO:0000256" key="8">
    <source>
        <dbReference type="ARBA" id="ARBA00023065"/>
    </source>
</evidence>
<evidence type="ECO:0008006" key="15">
    <source>
        <dbReference type="Google" id="ProtNLM"/>
    </source>
</evidence>
<dbReference type="Gene3D" id="1.20.1730.10">
    <property type="entry name" value="Sodium/glucose cotransporter"/>
    <property type="match status" value="1"/>
</dbReference>
<feature type="transmembrane region" description="Helical" evidence="12">
    <location>
        <begin position="208"/>
        <end position="229"/>
    </location>
</feature>
<dbReference type="Proteomes" id="UP001233999">
    <property type="component" value="Unassembled WGS sequence"/>
</dbReference>
<dbReference type="PANTHER" id="PTHR42985:SF21">
    <property type="entry name" value="SODIUM-DEPENDENT MULTIVITAMIN TRANSPORTER-LIKE PROTEIN"/>
    <property type="match status" value="1"/>
</dbReference>
<dbReference type="GO" id="GO:0006814">
    <property type="term" value="P:sodium ion transport"/>
    <property type="evidence" value="ECO:0007669"/>
    <property type="project" value="UniProtKB-KW"/>
</dbReference>
<dbReference type="GO" id="GO:0005886">
    <property type="term" value="C:plasma membrane"/>
    <property type="evidence" value="ECO:0007669"/>
    <property type="project" value="UniProtKB-SubCell"/>
</dbReference>
<evidence type="ECO:0000256" key="6">
    <source>
        <dbReference type="ARBA" id="ARBA00022989"/>
    </source>
</evidence>
<keyword evidence="7" id="KW-0915">Sodium</keyword>
<dbReference type="PROSITE" id="PS50283">
    <property type="entry name" value="NA_SOLUT_SYMP_3"/>
    <property type="match status" value="1"/>
</dbReference>
<feature type="transmembrane region" description="Helical" evidence="12">
    <location>
        <begin position="71"/>
        <end position="91"/>
    </location>
</feature>
<comment type="caution">
    <text evidence="13">The sequence shown here is derived from an EMBL/GenBank/DDBJ whole genome shotgun (WGS) entry which is preliminary data.</text>
</comment>
<dbReference type="PANTHER" id="PTHR42985">
    <property type="entry name" value="SODIUM-COUPLED MONOCARBOXYLATE TRANSPORTER"/>
    <property type="match status" value="1"/>
</dbReference>
<organism evidence="13 14">
    <name type="scientific">Diploptera punctata</name>
    <name type="common">Pacific beetle cockroach</name>
    <dbReference type="NCBI Taxonomy" id="6984"/>
    <lineage>
        <taxon>Eukaryota</taxon>
        <taxon>Metazoa</taxon>
        <taxon>Ecdysozoa</taxon>
        <taxon>Arthropoda</taxon>
        <taxon>Hexapoda</taxon>
        <taxon>Insecta</taxon>
        <taxon>Pterygota</taxon>
        <taxon>Neoptera</taxon>
        <taxon>Polyneoptera</taxon>
        <taxon>Dictyoptera</taxon>
        <taxon>Blattodea</taxon>
        <taxon>Blaberoidea</taxon>
        <taxon>Blaberidae</taxon>
        <taxon>Diplopterinae</taxon>
        <taxon>Diploptera</taxon>
    </lineage>
</organism>
<evidence type="ECO:0000256" key="12">
    <source>
        <dbReference type="SAM" id="Phobius"/>
    </source>
</evidence>
<evidence type="ECO:0000256" key="3">
    <source>
        <dbReference type="ARBA" id="ARBA00022448"/>
    </source>
</evidence>
<accession>A0AAD7ZKV9</accession>
<feature type="transmembrane region" description="Helical" evidence="12">
    <location>
        <begin position="97"/>
        <end position="118"/>
    </location>
</feature>
<feature type="transmembrane region" description="Helical" evidence="12">
    <location>
        <begin position="130"/>
        <end position="152"/>
    </location>
</feature>
<evidence type="ECO:0000313" key="14">
    <source>
        <dbReference type="Proteomes" id="UP001233999"/>
    </source>
</evidence>
<dbReference type="EMBL" id="JASPKZ010007815">
    <property type="protein sequence ID" value="KAJ9582261.1"/>
    <property type="molecule type" value="Genomic_DNA"/>
</dbReference>
<comment type="subcellular location">
    <subcellularLocation>
        <location evidence="1">Cell membrane</location>
        <topology evidence="1">Multi-pass membrane protein</topology>
    </subcellularLocation>
</comment>
<evidence type="ECO:0000256" key="4">
    <source>
        <dbReference type="ARBA" id="ARBA00022475"/>
    </source>
</evidence>
<dbReference type="InterPro" id="IPR001734">
    <property type="entry name" value="Na/solute_symporter"/>
</dbReference>
<evidence type="ECO:0000256" key="10">
    <source>
        <dbReference type="ARBA" id="ARBA00023201"/>
    </source>
</evidence>
<comment type="similarity">
    <text evidence="2 11">Belongs to the sodium:solute symporter (SSF) (TC 2.A.21) family.</text>
</comment>
<dbReference type="InterPro" id="IPR038377">
    <property type="entry name" value="Na/Glc_symporter_sf"/>
</dbReference>
<dbReference type="GO" id="GO:0015293">
    <property type="term" value="F:symporter activity"/>
    <property type="evidence" value="ECO:0007669"/>
    <property type="project" value="TreeGrafter"/>
</dbReference>
<evidence type="ECO:0000256" key="1">
    <source>
        <dbReference type="ARBA" id="ARBA00004651"/>
    </source>
</evidence>
<dbReference type="InterPro" id="IPR051163">
    <property type="entry name" value="Sodium:Solute_Symporter_SSF"/>
</dbReference>
<feature type="non-terminal residue" evidence="13">
    <location>
        <position position="274"/>
    </location>
</feature>
<keyword evidence="6 12" id="KW-1133">Transmembrane helix</keyword>
<evidence type="ECO:0000313" key="13">
    <source>
        <dbReference type="EMBL" id="KAJ9582261.1"/>
    </source>
</evidence>
<gene>
    <name evidence="13" type="ORF">L9F63_003390</name>
</gene>
<evidence type="ECO:0000256" key="7">
    <source>
        <dbReference type="ARBA" id="ARBA00023053"/>
    </source>
</evidence>
<dbReference type="Pfam" id="PF00474">
    <property type="entry name" value="SSF"/>
    <property type="match status" value="1"/>
</dbReference>
<reference evidence="13" key="2">
    <citation type="submission" date="2023-05" db="EMBL/GenBank/DDBJ databases">
        <authorList>
            <person name="Fouks B."/>
        </authorList>
    </citation>
    <scope>NUCLEOTIDE SEQUENCE</scope>
    <source>
        <strain evidence="13">Stay&amp;Tobe</strain>
        <tissue evidence="13">Testes</tissue>
    </source>
</reference>
<keyword evidence="5 12" id="KW-0812">Transmembrane</keyword>